<evidence type="ECO:0000256" key="1">
    <source>
        <dbReference type="SAM" id="Phobius"/>
    </source>
</evidence>
<evidence type="ECO:0000313" key="2">
    <source>
        <dbReference type="EMBL" id="KAJ7764746.1"/>
    </source>
</evidence>
<feature type="transmembrane region" description="Helical" evidence="1">
    <location>
        <begin position="169"/>
        <end position="193"/>
    </location>
</feature>
<feature type="transmembrane region" description="Helical" evidence="1">
    <location>
        <begin position="125"/>
        <end position="149"/>
    </location>
</feature>
<feature type="transmembrane region" description="Helical" evidence="1">
    <location>
        <begin position="15"/>
        <end position="45"/>
    </location>
</feature>
<gene>
    <name evidence="2" type="ORF">B0H16DRAFT_1525620</name>
</gene>
<feature type="transmembrane region" description="Helical" evidence="1">
    <location>
        <begin position="57"/>
        <end position="83"/>
    </location>
</feature>
<dbReference type="Proteomes" id="UP001215598">
    <property type="component" value="Unassembled WGS sequence"/>
</dbReference>
<keyword evidence="3" id="KW-1185">Reference proteome</keyword>
<keyword evidence="1" id="KW-1133">Transmembrane helix</keyword>
<dbReference type="EMBL" id="JARKIB010000027">
    <property type="protein sequence ID" value="KAJ7764746.1"/>
    <property type="molecule type" value="Genomic_DNA"/>
</dbReference>
<dbReference type="AlphaFoldDB" id="A0AAD7JJM0"/>
<evidence type="ECO:0000313" key="3">
    <source>
        <dbReference type="Proteomes" id="UP001215598"/>
    </source>
</evidence>
<evidence type="ECO:0008006" key="4">
    <source>
        <dbReference type="Google" id="ProtNLM"/>
    </source>
</evidence>
<feature type="transmembrane region" description="Helical" evidence="1">
    <location>
        <begin position="89"/>
        <end position="113"/>
    </location>
</feature>
<dbReference type="Gene3D" id="1.20.1070.10">
    <property type="entry name" value="Rhodopsin 7-helix transmembrane proteins"/>
    <property type="match status" value="1"/>
</dbReference>
<sequence length="366" mass="40001">MSPRLHIPGAFDYHIFHIVLAFAVADIAFISLILGTCLWAAWNPVSRPHLNRVSFRLLIYALIANLGYVGCVIPLATVGAGAACTGSAFFANVCILFAAIMFFCMALNLQLVLIHGVNGQNMEKYYVTGAVVMTVVCTIPPYAAGALGFYPDINTCWFNSPDPTVQLRWLVGTLSLWLLLLSAGEVVCFFMIVGSMIMRHHVVSSMPTGTSTTSVSKPPTLPKPPIVAYRNIILRIGLYPLVSCFFTVGTNVLDLHSVLSRVDTEVNWRLTVLNLFLYTLRPVTYALLAATDPSFLRALRALRGSEQKGSAPSMQVKISVNTWRWSATSSTGRPSDINCDTEIGLNSIKAEDENAADGEESFTRQI</sequence>
<comment type="caution">
    <text evidence="2">The sequence shown here is derived from an EMBL/GenBank/DDBJ whole genome shotgun (WGS) entry which is preliminary data.</text>
</comment>
<keyword evidence="1" id="KW-0472">Membrane</keyword>
<feature type="transmembrane region" description="Helical" evidence="1">
    <location>
        <begin position="232"/>
        <end position="252"/>
    </location>
</feature>
<proteinExistence type="predicted"/>
<name>A0AAD7JJM0_9AGAR</name>
<reference evidence="2" key="1">
    <citation type="submission" date="2023-03" db="EMBL/GenBank/DDBJ databases">
        <title>Massive genome expansion in bonnet fungi (Mycena s.s.) driven by repeated elements and novel gene families across ecological guilds.</title>
        <authorList>
            <consortium name="Lawrence Berkeley National Laboratory"/>
            <person name="Harder C.B."/>
            <person name="Miyauchi S."/>
            <person name="Viragh M."/>
            <person name="Kuo A."/>
            <person name="Thoen E."/>
            <person name="Andreopoulos B."/>
            <person name="Lu D."/>
            <person name="Skrede I."/>
            <person name="Drula E."/>
            <person name="Henrissat B."/>
            <person name="Morin E."/>
            <person name="Kohler A."/>
            <person name="Barry K."/>
            <person name="LaButti K."/>
            <person name="Morin E."/>
            <person name="Salamov A."/>
            <person name="Lipzen A."/>
            <person name="Mereny Z."/>
            <person name="Hegedus B."/>
            <person name="Baldrian P."/>
            <person name="Stursova M."/>
            <person name="Weitz H."/>
            <person name="Taylor A."/>
            <person name="Grigoriev I.V."/>
            <person name="Nagy L.G."/>
            <person name="Martin F."/>
            <person name="Kauserud H."/>
        </authorList>
    </citation>
    <scope>NUCLEOTIDE SEQUENCE</scope>
    <source>
        <strain evidence="2">CBHHK182m</strain>
    </source>
</reference>
<protein>
    <recommendedName>
        <fullName evidence="4">G-protein coupled receptors family 2 profile 2 domain-containing protein</fullName>
    </recommendedName>
</protein>
<feature type="transmembrane region" description="Helical" evidence="1">
    <location>
        <begin position="272"/>
        <end position="290"/>
    </location>
</feature>
<accession>A0AAD7JJM0</accession>
<keyword evidence="1" id="KW-0812">Transmembrane</keyword>
<organism evidence="2 3">
    <name type="scientific">Mycena metata</name>
    <dbReference type="NCBI Taxonomy" id="1033252"/>
    <lineage>
        <taxon>Eukaryota</taxon>
        <taxon>Fungi</taxon>
        <taxon>Dikarya</taxon>
        <taxon>Basidiomycota</taxon>
        <taxon>Agaricomycotina</taxon>
        <taxon>Agaricomycetes</taxon>
        <taxon>Agaricomycetidae</taxon>
        <taxon>Agaricales</taxon>
        <taxon>Marasmiineae</taxon>
        <taxon>Mycenaceae</taxon>
        <taxon>Mycena</taxon>
    </lineage>
</organism>